<evidence type="ECO:0000256" key="6">
    <source>
        <dbReference type="SAM" id="MobiDB-lite"/>
    </source>
</evidence>
<evidence type="ECO:0000256" key="4">
    <source>
        <dbReference type="ARBA" id="ARBA00023069"/>
    </source>
</evidence>
<dbReference type="PANTHER" id="PTHR45973">
    <property type="entry name" value="PROTEIN PHOSPHATASE 1 REGULATORY SUBUNIT SDS22-RELATED"/>
    <property type="match status" value="1"/>
</dbReference>
<dbReference type="Proteomes" id="UP001465755">
    <property type="component" value="Unassembled WGS sequence"/>
</dbReference>
<organism evidence="7 8">
    <name type="scientific">Symbiochloris irregularis</name>
    <dbReference type="NCBI Taxonomy" id="706552"/>
    <lineage>
        <taxon>Eukaryota</taxon>
        <taxon>Viridiplantae</taxon>
        <taxon>Chlorophyta</taxon>
        <taxon>core chlorophytes</taxon>
        <taxon>Trebouxiophyceae</taxon>
        <taxon>Trebouxiales</taxon>
        <taxon>Trebouxiaceae</taxon>
        <taxon>Symbiochloris</taxon>
    </lineage>
</organism>
<feature type="region of interest" description="Disordered" evidence="6">
    <location>
        <begin position="216"/>
        <end position="264"/>
    </location>
</feature>
<keyword evidence="5" id="KW-0966">Cell projection</keyword>
<feature type="compositionally biased region" description="Basic and acidic residues" evidence="6">
    <location>
        <begin position="216"/>
        <end position="245"/>
    </location>
</feature>
<evidence type="ECO:0000256" key="2">
    <source>
        <dbReference type="ARBA" id="ARBA00022614"/>
    </source>
</evidence>
<reference evidence="7 8" key="1">
    <citation type="journal article" date="2024" name="Nat. Commun.">
        <title>Phylogenomics reveals the evolutionary origins of lichenization in chlorophyte algae.</title>
        <authorList>
            <person name="Puginier C."/>
            <person name="Libourel C."/>
            <person name="Otte J."/>
            <person name="Skaloud P."/>
            <person name="Haon M."/>
            <person name="Grisel S."/>
            <person name="Petersen M."/>
            <person name="Berrin J.G."/>
            <person name="Delaux P.M."/>
            <person name="Dal Grande F."/>
            <person name="Keller J."/>
        </authorList>
    </citation>
    <scope>NUCLEOTIDE SEQUENCE [LARGE SCALE GENOMIC DNA]</scope>
    <source>
        <strain evidence="7 8">SAG 2036</strain>
    </source>
</reference>
<evidence type="ECO:0008006" key="9">
    <source>
        <dbReference type="Google" id="ProtNLM"/>
    </source>
</evidence>
<dbReference type="Pfam" id="PF14580">
    <property type="entry name" value="LRR_9"/>
    <property type="match status" value="1"/>
</dbReference>
<keyword evidence="4" id="KW-0969">Cilium</keyword>
<comment type="subcellular location">
    <subcellularLocation>
        <location evidence="1">Cytoplasm</location>
        <location evidence="1">Cytoskeleton</location>
        <location evidence="1">Cilium axoneme</location>
    </subcellularLocation>
</comment>
<evidence type="ECO:0000313" key="7">
    <source>
        <dbReference type="EMBL" id="KAK9804994.1"/>
    </source>
</evidence>
<accession>A0AAW1P9A9</accession>
<dbReference type="SUPFAM" id="SSF52075">
    <property type="entry name" value="Outer arm dynein light chain 1"/>
    <property type="match status" value="1"/>
</dbReference>
<evidence type="ECO:0000313" key="8">
    <source>
        <dbReference type="Proteomes" id="UP001465755"/>
    </source>
</evidence>
<evidence type="ECO:0000256" key="3">
    <source>
        <dbReference type="ARBA" id="ARBA00022737"/>
    </source>
</evidence>
<keyword evidence="2" id="KW-0433">Leucine-rich repeat</keyword>
<dbReference type="InterPro" id="IPR050576">
    <property type="entry name" value="Cilia_flagella_integrity"/>
</dbReference>
<dbReference type="PANTHER" id="PTHR45973:SF9">
    <property type="entry name" value="LEUCINE-RICH REPEAT-CONTAINING PROTEIN 46"/>
    <property type="match status" value="1"/>
</dbReference>
<keyword evidence="8" id="KW-1185">Reference proteome</keyword>
<gene>
    <name evidence="7" type="ORF">WJX73_009766</name>
</gene>
<comment type="caution">
    <text evidence="7">The sequence shown here is derived from an EMBL/GenBank/DDBJ whole genome shotgun (WGS) entry which is preliminary data.</text>
</comment>
<dbReference type="InterPro" id="IPR001611">
    <property type="entry name" value="Leu-rich_rpt"/>
</dbReference>
<sequence>MEMTSAILATICKEHKLYRTPSLNDTLFCNYKGFTSIANLEPFTGLKALFLEGNALDTLQGLPELPALRCLYVQQNMLYDLDGLERVPNLDTLNVSNNKLTMLPNLGICPKLHTLLCSDNEISSLDAVRNLLENAQMTTLDLQNNDIKDPELLEVLTHFPDLRCLYLKGNPAVSAIRNYRKSVIAAIPTLTYLDDRPIFDAERRCAEAWAKGGLDAERSARSQAQADKEAQDKRNHEQLLKQRRESFRKKRERLGLPPGDTDPFFDDFVDSDYQEEQEPPELIAAREKLTALRAASQSNETGVSDQQPEAVETAPNGLAIIEELDPLDRKEEGEAALEDTSVSGGASKENLVPTDLENQIATRNTADIIMDATPAHQAHDCQRLSSDTFAAVVDQLSKHLVS</sequence>
<dbReference type="EMBL" id="JALJOQ010000047">
    <property type="protein sequence ID" value="KAK9804994.1"/>
    <property type="molecule type" value="Genomic_DNA"/>
</dbReference>
<dbReference type="InterPro" id="IPR032675">
    <property type="entry name" value="LRR_dom_sf"/>
</dbReference>
<evidence type="ECO:0000256" key="5">
    <source>
        <dbReference type="ARBA" id="ARBA00023273"/>
    </source>
</evidence>
<keyword evidence="3" id="KW-0677">Repeat</keyword>
<protein>
    <recommendedName>
        <fullName evidence="9">Dynein assembly factor 1, axonemal homolog</fullName>
    </recommendedName>
</protein>
<dbReference type="Gene3D" id="3.80.10.10">
    <property type="entry name" value="Ribonuclease Inhibitor"/>
    <property type="match status" value="2"/>
</dbReference>
<proteinExistence type="predicted"/>
<dbReference type="GO" id="GO:0005930">
    <property type="term" value="C:axoneme"/>
    <property type="evidence" value="ECO:0007669"/>
    <property type="project" value="UniProtKB-SubCell"/>
</dbReference>
<evidence type="ECO:0000256" key="1">
    <source>
        <dbReference type="ARBA" id="ARBA00004430"/>
    </source>
</evidence>
<dbReference type="AlphaFoldDB" id="A0AAW1P9A9"/>
<name>A0AAW1P9A9_9CHLO</name>
<dbReference type="PROSITE" id="PS51450">
    <property type="entry name" value="LRR"/>
    <property type="match status" value="3"/>
</dbReference>